<dbReference type="Proteomes" id="UP000388452">
    <property type="component" value="Chromosome"/>
</dbReference>
<gene>
    <name evidence="1" type="ORF">LM010_14825</name>
</gene>
<dbReference type="EMBL" id="CP045068">
    <property type="protein sequence ID" value="QFQ92582.1"/>
    <property type="molecule type" value="Genomic_DNA"/>
</dbReference>
<dbReference type="AlphaFoldDB" id="A0A5P8JUF5"/>
<accession>A0A5P8JUF5</accession>
<reference evidence="1 2" key="1">
    <citation type="submission" date="2019-10" db="EMBL/GenBank/DDBJ databases">
        <title>Genome sequencing of Lactobacillus manihotivorans.</title>
        <authorList>
            <person name="Kim K."/>
        </authorList>
    </citation>
    <scope>NUCLEOTIDE SEQUENCE [LARGE SCALE GENOMIC DNA]</scope>
    <source>
        <strain evidence="1 2">LM010</strain>
    </source>
</reference>
<organism evidence="1 2">
    <name type="scientific">Lacticaseibacillus manihotivorans</name>
    <dbReference type="NCBI Taxonomy" id="88233"/>
    <lineage>
        <taxon>Bacteria</taxon>
        <taxon>Bacillati</taxon>
        <taxon>Bacillota</taxon>
        <taxon>Bacilli</taxon>
        <taxon>Lactobacillales</taxon>
        <taxon>Lactobacillaceae</taxon>
        <taxon>Lacticaseibacillus</taxon>
    </lineage>
</organism>
<protein>
    <submittedName>
        <fullName evidence="1">DNA-binding protein</fullName>
    </submittedName>
</protein>
<dbReference type="SUPFAM" id="SSF46955">
    <property type="entry name" value="Putative DNA-binding domain"/>
    <property type="match status" value="1"/>
</dbReference>
<sequence length="101" mass="11886">MEVSNQNILSVVLADEQLTKLREEIYQMILMETKRVRADMLVNVRYLSKKEACEYLGIAFNTLTIWIELGLPQIVIGGTIRLDRFEIDKWMHTMSEHPKKF</sequence>
<evidence type="ECO:0000313" key="1">
    <source>
        <dbReference type="EMBL" id="QFQ92582.1"/>
    </source>
</evidence>
<keyword evidence="1" id="KW-0238">DNA-binding</keyword>
<dbReference type="InterPro" id="IPR009061">
    <property type="entry name" value="DNA-bd_dom_put_sf"/>
</dbReference>
<dbReference type="RefSeq" id="WP_056963519.1">
    <property type="nucleotide sequence ID" value="NZ_CP045068.1"/>
</dbReference>
<name>A0A5P8JUF5_9LACO</name>
<dbReference type="GO" id="GO:0003677">
    <property type="term" value="F:DNA binding"/>
    <property type="evidence" value="ECO:0007669"/>
    <property type="project" value="UniProtKB-KW"/>
</dbReference>
<proteinExistence type="predicted"/>
<evidence type="ECO:0000313" key="2">
    <source>
        <dbReference type="Proteomes" id="UP000388452"/>
    </source>
</evidence>